<evidence type="ECO:0000313" key="2">
    <source>
        <dbReference type="EMBL" id="MFD5101752.1"/>
    </source>
</evidence>
<organism evidence="2 3">
    <name type="scientific">Streptomyces albidochromogenes</name>
    <dbReference type="NCBI Taxonomy" id="329524"/>
    <lineage>
        <taxon>Bacteria</taxon>
        <taxon>Bacillati</taxon>
        <taxon>Actinomycetota</taxon>
        <taxon>Actinomycetes</taxon>
        <taxon>Kitasatosporales</taxon>
        <taxon>Streptomycetaceae</taxon>
        <taxon>Streptomyces</taxon>
    </lineage>
</organism>
<feature type="region of interest" description="Disordered" evidence="1">
    <location>
        <begin position="104"/>
        <end position="178"/>
    </location>
</feature>
<evidence type="ECO:0000256" key="1">
    <source>
        <dbReference type="SAM" id="MobiDB-lite"/>
    </source>
</evidence>
<evidence type="ECO:0000313" key="3">
    <source>
        <dbReference type="Proteomes" id="UP001598448"/>
    </source>
</evidence>
<dbReference type="EMBL" id="JBHXIJ010000184">
    <property type="protein sequence ID" value="MFD5101752.1"/>
    <property type="molecule type" value="Genomic_DNA"/>
</dbReference>
<sequence>MLRHAIAPLRRYTKASHDVVQHSRLNSDAKILLLYVQGLPEGATERPLSAHAERLGIKGRAYQKVKQLLTACGYLHEWRHQNERGRWVTDQLLANVHLTTEEAAAVRDGGVPSTHTRTVGEPEPRVAGDYPPGDKNEDKNTPNPPPDPPDAPDPDDPDPDDPDPDDPDPDDPDPDDPERAVAEDVLLSLRQSRRELHLGVSEARTLSAIAADWLRRGITPADLRYALTSALPPNGVRSAVGFLRHRLTVKMPQQRSLVPRTPDGPPPTDRVVRPLVTCEGPGSEHVFRPVGDETQCGRCRQEAAWQAHHAKYPPRNADPVPAMP</sequence>
<feature type="compositionally biased region" description="Basic and acidic residues" evidence="1">
    <location>
        <begin position="118"/>
        <end position="140"/>
    </location>
</feature>
<keyword evidence="3" id="KW-1185">Reference proteome</keyword>
<feature type="compositionally biased region" description="Acidic residues" evidence="1">
    <location>
        <begin position="150"/>
        <end position="176"/>
    </location>
</feature>
<accession>A0ABW6FPZ8</accession>
<name>A0ABW6FPZ8_9ACTN</name>
<proteinExistence type="predicted"/>
<protein>
    <recommendedName>
        <fullName evidence="4">Helix-turn-helix domain-containing protein</fullName>
    </recommendedName>
</protein>
<evidence type="ECO:0008006" key="4">
    <source>
        <dbReference type="Google" id="ProtNLM"/>
    </source>
</evidence>
<comment type="caution">
    <text evidence="2">The sequence shown here is derived from an EMBL/GenBank/DDBJ whole genome shotgun (WGS) entry which is preliminary data.</text>
</comment>
<dbReference type="RefSeq" id="WP_386717600.1">
    <property type="nucleotide sequence ID" value="NZ_JBHXIJ010000184.1"/>
</dbReference>
<reference evidence="2 3" key="1">
    <citation type="submission" date="2024-09" db="EMBL/GenBank/DDBJ databases">
        <title>The Natural Products Discovery Center: Release of the First 8490 Sequenced Strains for Exploring Actinobacteria Biosynthetic Diversity.</title>
        <authorList>
            <person name="Kalkreuter E."/>
            <person name="Kautsar S.A."/>
            <person name="Yang D."/>
            <person name="Bader C.D."/>
            <person name="Teijaro C.N."/>
            <person name="Fluegel L."/>
            <person name="Davis C.M."/>
            <person name="Simpson J.R."/>
            <person name="Lauterbach L."/>
            <person name="Steele A.D."/>
            <person name="Gui C."/>
            <person name="Meng S."/>
            <person name="Li G."/>
            <person name="Viehrig K."/>
            <person name="Ye F."/>
            <person name="Su P."/>
            <person name="Kiefer A.F."/>
            <person name="Nichols A."/>
            <person name="Cepeda A.J."/>
            <person name="Yan W."/>
            <person name="Fan B."/>
            <person name="Jiang Y."/>
            <person name="Adhikari A."/>
            <person name="Zheng C.-J."/>
            <person name="Schuster L."/>
            <person name="Cowan T.M."/>
            <person name="Smanski M.J."/>
            <person name="Chevrette M.G."/>
            <person name="De Carvalho L.P.S."/>
            <person name="Shen B."/>
        </authorList>
    </citation>
    <scope>NUCLEOTIDE SEQUENCE [LARGE SCALE GENOMIC DNA]</scope>
    <source>
        <strain evidence="2 3">NPDC058348</strain>
    </source>
</reference>
<gene>
    <name evidence="2" type="ORF">ACFWJN_22690</name>
</gene>
<dbReference type="Proteomes" id="UP001598448">
    <property type="component" value="Unassembled WGS sequence"/>
</dbReference>